<dbReference type="Gene3D" id="3.20.20.70">
    <property type="entry name" value="Aldolase class I"/>
    <property type="match status" value="1"/>
</dbReference>
<evidence type="ECO:0000256" key="3">
    <source>
        <dbReference type="ARBA" id="ARBA00022643"/>
    </source>
</evidence>
<dbReference type="PANTHER" id="PTHR43303:SF4">
    <property type="entry name" value="NADPH DEHYDROGENASE C23G7.10C-RELATED"/>
    <property type="match status" value="1"/>
</dbReference>
<name>A0A0X8H0G6_9FIRM</name>
<dbReference type="OrthoDB" id="9772736at2"/>
<dbReference type="SUPFAM" id="SSF51395">
    <property type="entry name" value="FMN-linked oxidoreductases"/>
    <property type="match status" value="1"/>
</dbReference>
<dbReference type="EMBL" id="CP013213">
    <property type="protein sequence ID" value="AMC93787.1"/>
    <property type="molecule type" value="Genomic_DNA"/>
</dbReference>
<keyword evidence="3" id="KW-0288">FMN</keyword>
<dbReference type="PANTHER" id="PTHR43303">
    <property type="entry name" value="NADPH DEHYDROGENASE C23G7.10C-RELATED"/>
    <property type="match status" value="1"/>
</dbReference>
<keyword evidence="5" id="KW-0560">Oxidoreductase</keyword>
<dbReference type="Proteomes" id="UP000063781">
    <property type="component" value="Chromosome"/>
</dbReference>
<dbReference type="GO" id="GO:0003959">
    <property type="term" value="F:NADPH dehydrogenase activity"/>
    <property type="evidence" value="ECO:0007669"/>
    <property type="project" value="InterPro"/>
</dbReference>
<evidence type="ECO:0000259" key="6">
    <source>
        <dbReference type="Pfam" id="PF00724"/>
    </source>
</evidence>
<keyword evidence="8" id="KW-1185">Reference proteome</keyword>
<dbReference type="CDD" id="cd02932">
    <property type="entry name" value="OYE_YqiM_FMN"/>
    <property type="match status" value="1"/>
</dbReference>
<dbReference type="InterPro" id="IPR044152">
    <property type="entry name" value="YqjM-like"/>
</dbReference>
<dbReference type="AlphaFoldDB" id="A0A0X8H0G6"/>
<dbReference type="KEGG" id="erl:AOC36_07260"/>
<dbReference type="InterPro" id="IPR001155">
    <property type="entry name" value="OxRdtase_FMN_N"/>
</dbReference>
<protein>
    <recommendedName>
        <fullName evidence="6">NADH:flavin oxidoreductase/NADH oxidase N-terminal domain-containing protein</fullName>
    </recommendedName>
</protein>
<dbReference type="GO" id="GO:0010181">
    <property type="term" value="F:FMN binding"/>
    <property type="evidence" value="ECO:0007669"/>
    <property type="project" value="InterPro"/>
</dbReference>
<comment type="cofactor">
    <cofactor evidence="1">
        <name>FMN</name>
        <dbReference type="ChEBI" id="CHEBI:58210"/>
    </cofactor>
</comment>
<keyword evidence="2" id="KW-0285">Flavoprotein</keyword>
<dbReference type="Pfam" id="PF00724">
    <property type="entry name" value="Oxidored_FMN"/>
    <property type="match status" value="1"/>
</dbReference>
<dbReference type="STRING" id="1514105.AOC36_07260"/>
<evidence type="ECO:0000313" key="8">
    <source>
        <dbReference type="Proteomes" id="UP000063781"/>
    </source>
</evidence>
<accession>A0A0X8H0G6</accession>
<keyword evidence="4" id="KW-0521">NADP</keyword>
<evidence type="ECO:0000256" key="5">
    <source>
        <dbReference type="ARBA" id="ARBA00023002"/>
    </source>
</evidence>
<dbReference type="GO" id="GO:0050661">
    <property type="term" value="F:NADP binding"/>
    <property type="evidence" value="ECO:0007669"/>
    <property type="project" value="InterPro"/>
</dbReference>
<organism evidence="7 8">
    <name type="scientific">Erysipelothrix larvae</name>
    <dbReference type="NCBI Taxonomy" id="1514105"/>
    <lineage>
        <taxon>Bacteria</taxon>
        <taxon>Bacillati</taxon>
        <taxon>Bacillota</taxon>
        <taxon>Erysipelotrichia</taxon>
        <taxon>Erysipelotrichales</taxon>
        <taxon>Erysipelotrichaceae</taxon>
        <taxon>Erysipelothrix</taxon>
    </lineage>
</organism>
<dbReference type="InterPro" id="IPR013785">
    <property type="entry name" value="Aldolase_TIM"/>
</dbReference>
<evidence type="ECO:0000256" key="2">
    <source>
        <dbReference type="ARBA" id="ARBA00022630"/>
    </source>
</evidence>
<proteinExistence type="predicted"/>
<evidence type="ECO:0000256" key="1">
    <source>
        <dbReference type="ARBA" id="ARBA00001917"/>
    </source>
</evidence>
<dbReference type="RefSeq" id="WP_067632902.1">
    <property type="nucleotide sequence ID" value="NZ_CP013213.1"/>
</dbReference>
<evidence type="ECO:0000313" key="7">
    <source>
        <dbReference type="EMBL" id="AMC93787.1"/>
    </source>
</evidence>
<reference evidence="7 8" key="1">
    <citation type="submission" date="2015-10" db="EMBL/GenBank/DDBJ databases">
        <title>Erysipelothrix larvae sp. LV19 isolated from the larval gut of the rhinoceros beetle, Trypoxylus dichotomus.</title>
        <authorList>
            <person name="Lim S."/>
            <person name="Kim B.-C."/>
        </authorList>
    </citation>
    <scope>NUCLEOTIDE SEQUENCE [LARGE SCALE GENOMIC DNA]</scope>
    <source>
        <strain evidence="7 8">LV19</strain>
    </source>
</reference>
<feature type="domain" description="NADH:flavin oxidoreductase/NADH oxidase N-terminal" evidence="6">
    <location>
        <begin position="2"/>
        <end position="322"/>
    </location>
</feature>
<sequence>MKLLEPHTLKNLTLKNRVVMEPMCMYSCFNHDGCATSFHQAHYTSRAIGQVGLILVEATGVCPEGRITDRCLGLYNDSQKEALKKVVDAVHQEGSMIGIQINHAGRKCTAVDGVDTIYGPSACAYDASSRIPHELTLAEIQHVFHQFKEAARRADEAGFDVLEIHGAHGYLISQFMSPCSNKRTDAYRDGNLFIHGVIKAVKESWPETKPLIIRVSATDYEPHGYQVEDTIRMLKPSLDMLDAINVSSGGITPIPPTKIYPGYQIGFAHQIKHALNIPVIGCGLLGSSELASCLIESETVDFIGLARPLLRNPHWVIETAINRNIRESVPPQYERGFK</sequence>
<gene>
    <name evidence="7" type="ORF">AOC36_07260</name>
</gene>
<evidence type="ECO:0000256" key="4">
    <source>
        <dbReference type="ARBA" id="ARBA00022857"/>
    </source>
</evidence>